<evidence type="ECO:0000256" key="2">
    <source>
        <dbReference type="SAM" id="Phobius"/>
    </source>
</evidence>
<dbReference type="Proteomes" id="UP000656881">
    <property type="component" value="Unassembled WGS sequence"/>
</dbReference>
<reference evidence="4" key="1">
    <citation type="journal article" date="2019" name="Int. J. Syst. Evol. Microbiol.">
        <title>The Global Catalogue of Microorganisms (GCM) 10K type strain sequencing project: providing services to taxonomists for standard genome sequencing and annotation.</title>
        <authorList>
            <consortium name="The Broad Institute Genomics Platform"/>
            <consortium name="The Broad Institute Genome Sequencing Center for Infectious Disease"/>
            <person name="Wu L."/>
            <person name="Ma J."/>
        </authorList>
    </citation>
    <scope>NUCLEOTIDE SEQUENCE [LARGE SCALE GENOMIC DNA]</scope>
    <source>
        <strain evidence="4">CGMCC 4.7349</strain>
    </source>
</reference>
<feature type="transmembrane region" description="Helical" evidence="2">
    <location>
        <begin position="156"/>
        <end position="175"/>
    </location>
</feature>
<feature type="compositionally biased region" description="Pro residues" evidence="1">
    <location>
        <begin position="127"/>
        <end position="136"/>
    </location>
</feature>
<keyword evidence="2" id="KW-0812">Transmembrane</keyword>
<comment type="caution">
    <text evidence="3">The sequence shown here is derived from an EMBL/GenBank/DDBJ whole genome shotgun (WGS) entry which is preliminary data.</text>
</comment>
<name>A0ABQ2LTZ3_9ACTN</name>
<keyword evidence="4" id="KW-1185">Reference proteome</keyword>
<dbReference type="EMBL" id="BMNG01000005">
    <property type="protein sequence ID" value="GGO43146.1"/>
    <property type="molecule type" value="Genomic_DNA"/>
</dbReference>
<feature type="compositionally biased region" description="Pro residues" evidence="1">
    <location>
        <begin position="62"/>
        <end position="71"/>
    </location>
</feature>
<evidence type="ECO:0000256" key="1">
    <source>
        <dbReference type="SAM" id="MobiDB-lite"/>
    </source>
</evidence>
<dbReference type="RefSeq" id="WP_189174044.1">
    <property type="nucleotide sequence ID" value="NZ_BMNG01000005.1"/>
</dbReference>
<gene>
    <name evidence="3" type="ORF">GCM10012286_26320</name>
</gene>
<sequence length="180" mass="18092">MTSRLRGALRRAALPAVLAAALLPIGVGSGTGSGIGFDFGTSTAYAATTAPTAVTALTAPAAPTPSDPSPSPSASAPYYGTGSLAGSRAGEGRQRPGRAEPGTVPDPAVWRPLPPPPREVRPERPRPTPVLPPPPGTADAPRERAAEGPAFPGLRVLPLGAGMVLIGFGLGFLGLRLRRG</sequence>
<keyword evidence="2" id="KW-0472">Membrane</keyword>
<evidence type="ECO:0000313" key="4">
    <source>
        <dbReference type="Proteomes" id="UP000656881"/>
    </source>
</evidence>
<accession>A0ABQ2LTZ3</accession>
<feature type="region of interest" description="Disordered" evidence="1">
    <location>
        <begin position="59"/>
        <end position="147"/>
    </location>
</feature>
<protein>
    <submittedName>
        <fullName evidence="3">Uncharacterized protein</fullName>
    </submittedName>
</protein>
<keyword evidence="2" id="KW-1133">Transmembrane helix</keyword>
<organism evidence="3 4">
    <name type="scientific">Streptomyces lasiicapitis</name>
    <dbReference type="NCBI Taxonomy" id="1923961"/>
    <lineage>
        <taxon>Bacteria</taxon>
        <taxon>Bacillati</taxon>
        <taxon>Actinomycetota</taxon>
        <taxon>Actinomycetes</taxon>
        <taxon>Kitasatosporales</taxon>
        <taxon>Streptomycetaceae</taxon>
        <taxon>Streptomyces</taxon>
    </lineage>
</organism>
<proteinExistence type="predicted"/>
<evidence type="ECO:0000313" key="3">
    <source>
        <dbReference type="EMBL" id="GGO43146.1"/>
    </source>
</evidence>